<dbReference type="Proteomes" id="UP000015102">
    <property type="component" value="Unassembled WGS sequence"/>
</dbReference>
<evidence type="ECO:0000313" key="1">
    <source>
        <dbReference type="EnsemblMetazoa" id="MESCA003182-PA"/>
    </source>
</evidence>
<keyword evidence="2" id="KW-1185">Reference proteome</keyword>
<proteinExistence type="predicted"/>
<dbReference type="EnsemblMetazoa" id="MESCA003182-RA">
    <property type="protein sequence ID" value="MESCA003182-PA"/>
    <property type="gene ID" value="MESCA003182"/>
</dbReference>
<reference evidence="2" key="1">
    <citation type="submission" date="2013-02" db="EMBL/GenBank/DDBJ databases">
        <authorList>
            <person name="Hughes D."/>
        </authorList>
    </citation>
    <scope>NUCLEOTIDE SEQUENCE</scope>
    <source>
        <strain>Durham</strain>
        <strain evidence="2">NC isolate 2 -- Noor lab</strain>
    </source>
</reference>
<dbReference type="EMBL" id="CAQQ02392823">
    <property type="status" value="NOT_ANNOTATED_CDS"/>
    <property type="molecule type" value="Genomic_DNA"/>
</dbReference>
<protein>
    <submittedName>
        <fullName evidence="1">Uncharacterized protein</fullName>
    </submittedName>
</protein>
<evidence type="ECO:0000313" key="2">
    <source>
        <dbReference type="Proteomes" id="UP000015102"/>
    </source>
</evidence>
<dbReference type="AlphaFoldDB" id="T1GIB2"/>
<name>T1GIB2_MEGSC</name>
<reference evidence="1" key="2">
    <citation type="submission" date="2015-06" db="UniProtKB">
        <authorList>
            <consortium name="EnsemblMetazoa"/>
        </authorList>
    </citation>
    <scope>IDENTIFICATION</scope>
</reference>
<dbReference type="HOGENOM" id="CLU_2624808_0_0_1"/>
<sequence>MENYENKNLFDIISFDKTTATGILGMRKPPKPWKCWRDKEYDKAVVEKDLLYQETIQRNTRSTKEYQNKGMEVVKLNR</sequence>
<dbReference type="EMBL" id="CAQQ02392822">
    <property type="status" value="NOT_ANNOTATED_CDS"/>
    <property type="molecule type" value="Genomic_DNA"/>
</dbReference>
<accession>T1GIB2</accession>
<organism evidence="1 2">
    <name type="scientific">Megaselia scalaris</name>
    <name type="common">Humpbacked fly</name>
    <name type="synonym">Phora scalaris</name>
    <dbReference type="NCBI Taxonomy" id="36166"/>
    <lineage>
        <taxon>Eukaryota</taxon>
        <taxon>Metazoa</taxon>
        <taxon>Ecdysozoa</taxon>
        <taxon>Arthropoda</taxon>
        <taxon>Hexapoda</taxon>
        <taxon>Insecta</taxon>
        <taxon>Pterygota</taxon>
        <taxon>Neoptera</taxon>
        <taxon>Endopterygota</taxon>
        <taxon>Diptera</taxon>
        <taxon>Brachycera</taxon>
        <taxon>Muscomorpha</taxon>
        <taxon>Platypezoidea</taxon>
        <taxon>Phoridae</taxon>
        <taxon>Megaseliini</taxon>
        <taxon>Megaselia</taxon>
    </lineage>
</organism>